<dbReference type="STRING" id="89065.SAMN05216605_12415"/>
<dbReference type="InterPro" id="IPR036679">
    <property type="entry name" value="FlgN-like_sf"/>
</dbReference>
<evidence type="ECO:0000256" key="1">
    <source>
        <dbReference type="ARBA" id="ARBA00002397"/>
    </source>
</evidence>
<dbReference type="RefSeq" id="WP_074758726.1">
    <property type="nucleotide sequence ID" value="NZ_FNCO01000024.1"/>
</dbReference>
<dbReference type="SUPFAM" id="SSF140566">
    <property type="entry name" value="FlgN-like"/>
    <property type="match status" value="1"/>
</dbReference>
<proteinExistence type="inferred from homology"/>
<evidence type="ECO:0000313" key="5">
    <source>
        <dbReference type="EMBL" id="SDJ23816.1"/>
    </source>
</evidence>
<dbReference type="AlphaFoldDB" id="A0A1G8S3M1"/>
<reference evidence="6" key="1">
    <citation type="submission" date="2016-10" db="EMBL/GenBank/DDBJ databases">
        <authorList>
            <person name="Varghese N."/>
            <person name="Submissions S."/>
        </authorList>
    </citation>
    <scope>NUCLEOTIDE SEQUENCE [LARGE SCALE GENOMIC DNA]</scope>
    <source>
        <strain evidence="6">ATCC 700689</strain>
    </source>
</reference>
<sequence length="155" mass="16822">MQDTTLLQLITDDIAPTRHLLDILRAESLALHGRNMVEMEHILAQKQALVIVLEQHGRRRSQLMTSLGLPANRAGLEEVAKHSSVGEALLQAGDALSALMTECQAANEQNGSLIQLQQLTTAQQLRILNGGDTPALYDSRGSTSGKIRPRPLSQA</sequence>
<gene>
    <name evidence="5" type="ORF">SAMN05216605_12415</name>
</gene>
<feature type="region of interest" description="Disordered" evidence="4">
    <location>
        <begin position="133"/>
        <end position="155"/>
    </location>
</feature>
<evidence type="ECO:0000256" key="3">
    <source>
        <dbReference type="ARBA" id="ARBA00022795"/>
    </source>
</evidence>
<evidence type="ECO:0000313" key="6">
    <source>
        <dbReference type="Proteomes" id="UP000182894"/>
    </source>
</evidence>
<dbReference type="Gene3D" id="1.20.58.300">
    <property type="entry name" value="FlgN-like"/>
    <property type="match status" value="1"/>
</dbReference>
<protein>
    <submittedName>
        <fullName evidence="5">Flagella synthesis protein FlgN</fullName>
    </submittedName>
</protein>
<dbReference type="EMBL" id="FNCO01000024">
    <property type="protein sequence ID" value="SDJ23816.1"/>
    <property type="molecule type" value="Genomic_DNA"/>
</dbReference>
<accession>A0A1G8S3M1</accession>
<keyword evidence="5" id="KW-0969">Cilium</keyword>
<keyword evidence="5" id="KW-0966">Cell projection</keyword>
<keyword evidence="3" id="KW-1005">Bacterial flagellum biogenesis</keyword>
<dbReference type="Proteomes" id="UP000182894">
    <property type="component" value="Unassembled WGS sequence"/>
</dbReference>
<comment type="function">
    <text evidence="1">Required for the efficient initiation of filament assembly.</text>
</comment>
<organism evidence="5 6">
    <name type="scientific">Pseudomonas abietaniphila</name>
    <dbReference type="NCBI Taxonomy" id="89065"/>
    <lineage>
        <taxon>Bacteria</taxon>
        <taxon>Pseudomonadati</taxon>
        <taxon>Pseudomonadota</taxon>
        <taxon>Gammaproteobacteria</taxon>
        <taxon>Pseudomonadales</taxon>
        <taxon>Pseudomonadaceae</taxon>
        <taxon>Pseudomonas</taxon>
    </lineage>
</organism>
<dbReference type="OrthoDB" id="5734604at2"/>
<dbReference type="Pfam" id="PF05130">
    <property type="entry name" value="FlgN"/>
    <property type="match status" value="1"/>
</dbReference>
<evidence type="ECO:0000256" key="4">
    <source>
        <dbReference type="SAM" id="MobiDB-lite"/>
    </source>
</evidence>
<dbReference type="GO" id="GO:0044780">
    <property type="term" value="P:bacterial-type flagellum assembly"/>
    <property type="evidence" value="ECO:0007669"/>
    <property type="project" value="InterPro"/>
</dbReference>
<keyword evidence="5" id="KW-0282">Flagellum</keyword>
<comment type="similarity">
    <text evidence="2">Belongs to the FlgN family.</text>
</comment>
<keyword evidence="6" id="KW-1185">Reference proteome</keyword>
<dbReference type="InterPro" id="IPR007809">
    <property type="entry name" value="FlgN-like"/>
</dbReference>
<evidence type="ECO:0000256" key="2">
    <source>
        <dbReference type="ARBA" id="ARBA00007703"/>
    </source>
</evidence>
<name>A0A1G8S3M1_9PSED</name>